<keyword evidence="1" id="KW-0479">Metal-binding</keyword>
<proteinExistence type="predicted"/>
<evidence type="ECO:0000256" key="1">
    <source>
        <dbReference type="ARBA" id="ARBA00022723"/>
    </source>
</evidence>
<sequence>MNEISKALEIEMKSVFKMLKNAVSRIEGDYWKKKENNWMYGYVLFHTIEAIDYYLSESAEEWKPLNDVSNYSEEKETEALKTKDKHFFEEYLRKIEEKTFETLEKLSDEKLLEKDGFGKKGFTSRLHKYIYLIRHCMVHLGELSKTLRDKGEENIKWE</sequence>
<protein>
    <recommendedName>
        <fullName evidence="3">DinB-like domain-containing protein</fullName>
    </recommendedName>
</protein>
<dbReference type="GO" id="GO:0046872">
    <property type="term" value="F:metal ion binding"/>
    <property type="evidence" value="ECO:0007669"/>
    <property type="project" value="UniProtKB-KW"/>
</dbReference>
<dbReference type="Pfam" id="PF05163">
    <property type="entry name" value="DinB"/>
    <property type="match status" value="1"/>
</dbReference>
<gene>
    <name evidence="2" type="ORF">K9W45_01645</name>
</gene>
<dbReference type="Proteomes" id="UP001201020">
    <property type="component" value="Chromosome"/>
</dbReference>
<dbReference type="AlphaFoldDB" id="A0A9Y1BM00"/>
<organism evidence="2">
    <name type="scientific">Candidatus Heimdallarchaeum aukensis</name>
    <dbReference type="NCBI Taxonomy" id="2876573"/>
    <lineage>
        <taxon>Archaea</taxon>
        <taxon>Promethearchaeati</taxon>
        <taxon>Candidatus Heimdallarchaeota</taxon>
        <taxon>Candidatus Heimdallarchaeia (ex Rinke et al. 2021) (nom. nud.)</taxon>
        <taxon>Candidatus Heimdallarchaeales</taxon>
        <taxon>Candidatus Heimdallarchaeaceae</taxon>
        <taxon>Candidatus Heimdallarchaeum</taxon>
    </lineage>
</organism>
<name>A0A9Y1BM00_9ARCH</name>
<dbReference type="EMBL" id="CP084166">
    <property type="protein sequence ID" value="UJG41180.1"/>
    <property type="molecule type" value="Genomic_DNA"/>
</dbReference>
<accession>A0A9Y1BM00</accession>
<dbReference type="InterPro" id="IPR007837">
    <property type="entry name" value="DinB"/>
</dbReference>
<dbReference type="Gene3D" id="1.20.120.450">
    <property type="entry name" value="dinb family like domain"/>
    <property type="match status" value="1"/>
</dbReference>
<dbReference type="SUPFAM" id="SSF109854">
    <property type="entry name" value="DinB/YfiT-like putative metalloenzymes"/>
    <property type="match status" value="1"/>
</dbReference>
<dbReference type="InterPro" id="IPR034660">
    <property type="entry name" value="DinB/YfiT-like"/>
</dbReference>
<evidence type="ECO:0000313" key="2">
    <source>
        <dbReference type="EMBL" id="UJG41180.1"/>
    </source>
</evidence>
<reference evidence="2" key="1">
    <citation type="journal article" date="2022" name="Nat. Microbiol.">
        <title>Unique mobile elements and scalable gene flow at the prokaryote-eukaryote boundary revealed by circularized Asgard archaea genomes.</title>
        <authorList>
            <person name="Wu F."/>
            <person name="Speth D.R."/>
            <person name="Philosof A."/>
            <person name="Cremiere A."/>
            <person name="Narayanan A."/>
            <person name="Barco R.A."/>
            <person name="Connon S.A."/>
            <person name="Amend J.P."/>
            <person name="Antoshechkin I.A."/>
            <person name="Orphan V.J."/>
        </authorList>
    </citation>
    <scope>NUCLEOTIDE SEQUENCE</scope>
    <source>
        <strain evidence="2">PM71</strain>
    </source>
</reference>
<evidence type="ECO:0008006" key="3">
    <source>
        <dbReference type="Google" id="ProtNLM"/>
    </source>
</evidence>